<keyword evidence="1" id="KW-0812">Transmembrane</keyword>
<keyword evidence="3" id="KW-1185">Reference proteome</keyword>
<dbReference type="EMBL" id="JAVREQ010000001">
    <property type="protein sequence ID" value="MDT0377219.1"/>
    <property type="molecule type" value="Genomic_DNA"/>
</dbReference>
<keyword evidence="1" id="KW-1133">Transmembrane helix</keyword>
<keyword evidence="1" id="KW-0472">Membrane</keyword>
<organism evidence="2 3">
    <name type="scientific">Streptomyces hazeniae</name>
    <dbReference type="NCBI Taxonomy" id="3075538"/>
    <lineage>
        <taxon>Bacteria</taxon>
        <taxon>Bacillati</taxon>
        <taxon>Actinomycetota</taxon>
        <taxon>Actinomycetes</taxon>
        <taxon>Kitasatosporales</taxon>
        <taxon>Streptomycetaceae</taxon>
        <taxon>Streptomyces</taxon>
    </lineage>
</organism>
<evidence type="ECO:0008006" key="4">
    <source>
        <dbReference type="Google" id="ProtNLM"/>
    </source>
</evidence>
<evidence type="ECO:0000313" key="2">
    <source>
        <dbReference type="EMBL" id="MDT0377219.1"/>
    </source>
</evidence>
<gene>
    <name evidence="2" type="ORF">RM572_00315</name>
</gene>
<evidence type="ECO:0000313" key="3">
    <source>
        <dbReference type="Proteomes" id="UP001183414"/>
    </source>
</evidence>
<proteinExistence type="predicted"/>
<feature type="transmembrane region" description="Helical" evidence="1">
    <location>
        <begin position="38"/>
        <end position="58"/>
    </location>
</feature>
<dbReference type="Proteomes" id="UP001183414">
    <property type="component" value="Unassembled WGS sequence"/>
</dbReference>
<feature type="transmembrane region" description="Helical" evidence="1">
    <location>
        <begin position="12"/>
        <end position="32"/>
    </location>
</feature>
<protein>
    <recommendedName>
        <fullName evidence="4">Holin</fullName>
    </recommendedName>
</protein>
<dbReference type="RefSeq" id="WP_311671224.1">
    <property type="nucleotide sequence ID" value="NZ_JAVREQ010000001.1"/>
</dbReference>
<name>A0ABU2NJQ1_9ACTN</name>
<reference evidence="3" key="1">
    <citation type="submission" date="2023-07" db="EMBL/GenBank/DDBJ databases">
        <title>30 novel species of actinomycetes from the DSMZ collection.</title>
        <authorList>
            <person name="Nouioui I."/>
        </authorList>
    </citation>
    <scope>NUCLEOTIDE SEQUENCE [LARGE SCALE GENOMIC DNA]</scope>
    <source>
        <strain evidence="3">DSM 42041</strain>
    </source>
</reference>
<sequence length="91" mass="9524">MRQSSKTTIRTVVQSVIACALALPVIVESTGLDVAWPWLAAAVGTVAAVAGTVARVMALPSVQLLLDRYGLGTDLPDGHGGVDRLARRSRE</sequence>
<evidence type="ECO:0000256" key="1">
    <source>
        <dbReference type="SAM" id="Phobius"/>
    </source>
</evidence>
<accession>A0ABU2NJQ1</accession>
<comment type="caution">
    <text evidence="2">The sequence shown here is derived from an EMBL/GenBank/DDBJ whole genome shotgun (WGS) entry which is preliminary data.</text>
</comment>